<name>A0A556MK47_9SPHI</name>
<dbReference type="PANTHER" id="PTHR38454:SF1">
    <property type="entry name" value="INTEGRAL MEMBRANE PROTEIN"/>
    <property type="match status" value="1"/>
</dbReference>
<dbReference type="InterPro" id="IPR018580">
    <property type="entry name" value="Uncharacterised_YfhO"/>
</dbReference>
<protein>
    <submittedName>
        <fullName evidence="2">YfhO family protein</fullName>
    </submittedName>
</protein>
<organism evidence="2 3">
    <name type="scientific">Mucilaginibacter corticis</name>
    <dbReference type="NCBI Taxonomy" id="2597670"/>
    <lineage>
        <taxon>Bacteria</taxon>
        <taxon>Pseudomonadati</taxon>
        <taxon>Bacteroidota</taxon>
        <taxon>Sphingobacteriia</taxon>
        <taxon>Sphingobacteriales</taxon>
        <taxon>Sphingobacteriaceae</taxon>
        <taxon>Mucilaginibacter</taxon>
    </lineage>
</organism>
<dbReference type="Pfam" id="PF09586">
    <property type="entry name" value="YfhO"/>
    <property type="match status" value="1"/>
</dbReference>
<keyword evidence="1" id="KW-1133">Transmembrane helix</keyword>
<feature type="transmembrane region" description="Helical" evidence="1">
    <location>
        <begin position="191"/>
        <end position="211"/>
    </location>
</feature>
<feature type="transmembrane region" description="Helical" evidence="1">
    <location>
        <begin position="445"/>
        <end position="462"/>
    </location>
</feature>
<feature type="transmembrane region" description="Helical" evidence="1">
    <location>
        <begin position="413"/>
        <end position="433"/>
    </location>
</feature>
<gene>
    <name evidence="2" type="ORF">FO440_10805</name>
</gene>
<dbReference type="AlphaFoldDB" id="A0A556MK47"/>
<dbReference type="RefSeq" id="WP_144248284.1">
    <property type="nucleotide sequence ID" value="NZ_VLPK01000002.1"/>
</dbReference>
<comment type="caution">
    <text evidence="2">The sequence shown here is derived from an EMBL/GenBank/DDBJ whole genome shotgun (WGS) entry which is preliminary data.</text>
</comment>
<feature type="transmembrane region" description="Helical" evidence="1">
    <location>
        <begin position="536"/>
        <end position="553"/>
    </location>
</feature>
<proteinExistence type="predicted"/>
<feature type="transmembrane region" description="Helical" evidence="1">
    <location>
        <begin position="99"/>
        <end position="116"/>
    </location>
</feature>
<keyword evidence="3" id="KW-1185">Reference proteome</keyword>
<feature type="transmembrane region" description="Helical" evidence="1">
    <location>
        <begin position="12"/>
        <end position="30"/>
    </location>
</feature>
<feature type="transmembrane region" description="Helical" evidence="1">
    <location>
        <begin position="223"/>
        <end position="245"/>
    </location>
</feature>
<dbReference type="OrthoDB" id="9772884at2"/>
<dbReference type="Proteomes" id="UP000318733">
    <property type="component" value="Unassembled WGS sequence"/>
</dbReference>
<reference evidence="2 3" key="1">
    <citation type="submission" date="2019-07" db="EMBL/GenBank/DDBJ databases">
        <authorList>
            <person name="Huq M.A."/>
        </authorList>
    </citation>
    <scope>NUCLEOTIDE SEQUENCE [LARGE SCALE GENOMIC DNA]</scope>
    <source>
        <strain evidence="2 3">MAH-19</strain>
    </source>
</reference>
<feature type="transmembrane region" description="Helical" evidence="1">
    <location>
        <begin position="373"/>
        <end position="393"/>
    </location>
</feature>
<evidence type="ECO:0000313" key="2">
    <source>
        <dbReference type="EMBL" id="TSJ40246.1"/>
    </source>
</evidence>
<feature type="transmembrane region" description="Helical" evidence="1">
    <location>
        <begin position="511"/>
        <end position="529"/>
    </location>
</feature>
<evidence type="ECO:0000313" key="3">
    <source>
        <dbReference type="Proteomes" id="UP000318733"/>
    </source>
</evidence>
<sequence length="827" mass="91997">MSNWFKRNGIHFAIAGIFLVICFLYFTPAFQGKVLGQADVTGAQSTTTEIDAYKAKDTTILWTNQIFGGMPAYQLWAPYKANITTHVVHAMKVIFPNPIDTVLLLLLGTYFLFIVLKLNPWLAAAGAIAFTFSSYNIILLVAGHANQASAIAYFAPILASIILTLRGKHILGGSLTALFLAMEIRANHVQMTYYLMLAILILAGIELYHAIKAKTTGTYLKSLAYLGGALIIALMVNASILWSTYDYGKDTIRGQSNLTQHTKEPSTGLDKDYAYQWSQSVTECFTFLVPNAYGGATSGDALDQNSATAKVFIAKGLPEDQAVKYANQIGGFPGMGTYWGTKPSTSGPFYFGAVVCFLFMLGLIVVKSRIKWWLLATVVLTMLLSFGGNMPFVSDLFFHYFPLYNKFRTVESVLAVASLCFPILAFLAIKEVMDAPDTKEITKKVLLAFYITGGLLVVLIVLPEVLLSFRSVDQASGTAALAQALQNDTATAANISSAIVKDRIDLERADAIRSLIFVAIAFGILFAFVKHKINTTILSLGFLALVLVDMWQIDKRYLKDENFADKQESNAPQPREVDQFIQRDKDPDFKVFDMTVSQTYDLINPFFHKSFSGYSAARLKRYQELLDSHFSKSINHDVLDMMNVKYIISQDPKTQNVNLQNNQTACGHAWFVQHVKFAQNADEEMQAISSFSPKEDAIVDQRYKSLIDQKSTYLDTTATIKLVNYNPDHMTYQTSSTTSQIAVFSEVYYDKGWKMFIDGQETPYFRADYILRAAQLPIGNHKIEFIFHPVTYYAGEDISLAGSVLLVLALGFAGYAENKKKPADKKA</sequence>
<evidence type="ECO:0000256" key="1">
    <source>
        <dbReference type="SAM" id="Phobius"/>
    </source>
</evidence>
<feature type="transmembrane region" description="Helical" evidence="1">
    <location>
        <begin position="150"/>
        <end position="171"/>
    </location>
</feature>
<feature type="transmembrane region" description="Helical" evidence="1">
    <location>
        <begin position="122"/>
        <end position="143"/>
    </location>
</feature>
<accession>A0A556MK47</accession>
<dbReference type="EMBL" id="VLPK01000002">
    <property type="protein sequence ID" value="TSJ40246.1"/>
    <property type="molecule type" value="Genomic_DNA"/>
</dbReference>
<feature type="transmembrane region" description="Helical" evidence="1">
    <location>
        <begin position="349"/>
        <end position="366"/>
    </location>
</feature>
<keyword evidence="1" id="KW-0472">Membrane</keyword>
<dbReference type="PANTHER" id="PTHR38454">
    <property type="entry name" value="INTEGRAL MEMBRANE PROTEIN-RELATED"/>
    <property type="match status" value="1"/>
</dbReference>
<keyword evidence="1" id="KW-0812">Transmembrane</keyword>